<feature type="domain" description="DUF397" evidence="1">
    <location>
        <begin position="4"/>
        <end position="49"/>
    </location>
</feature>
<dbReference type="EMBL" id="JBEZFP010000078">
    <property type="protein sequence ID" value="MEU8137045.1"/>
    <property type="molecule type" value="Genomic_DNA"/>
</dbReference>
<dbReference type="InterPro" id="IPR007278">
    <property type="entry name" value="DUF397"/>
</dbReference>
<proteinExistence type="predicted"/>
<organism evidence="2 3">
    <name type="scientific">Streptodolium elevatio</name>
    <dbReference type="NCBI Taxonomy" id="3157996"/>
    <lineage>
        <taxon>Bacteria</taxon>
        <taxon>Bacillati</taxon>
        <taxon>Actinomycetota</taxon>
        <taxon>Actinomycetes</taxon>
        <taxon>Kitasatosporales</taxon>
        <taxon>Streptomycetaceae</taxon>
        <taxon>Streptodolium</taxon>
    </lineage>
</organism>
<evidence type="ECO:0000313" key="2">
    <source>
        <dbReference type="EMBL" id="MEU8137045.1"/>
    </source>
</evidence>
<dbReference type="Proteomes" id="UP001551482">
    <property type="component" value="Unassembled WGS sequence"/>
</dbReference>
<evidence type="ECO:0000313" key="3">
    <source>
        <dbReference type="Proteomes" id="UP001551482"/>
    </source>
</evidence>
<gene>
    <name evidence="2" type="ORF">AB0C36_26465</name>
</gene>
<dbReference type="RefSeq" id="WP_358358339.1">
    <property type="nucleotide sequence ID" value="NZ_JBEZFP010000078.1"/>
</dbReference>
<evidence type="ECO:0000259" key="1">
    <source>
        <dbReference type="Pfam" id="PF04149"/>
    </source>
</evidence>
<keyword evidence="3" id="KW-1185">Reference proteome</keyword>
<sequence length="51" mass="5479">MPDAAWSKSSYSAPTDDNCVETARLLHDAVGVQDSKDLTKGHFTVPTQASE</sequence>
<name>A0ABV3DMT6_9ACTN</name>
<comment type="caution">
    <text evidence="2">The sequence shown here is derived from an EMBL/GenBank/DDBJ whole genome shotgun (WGS) entry which is preliminary data.</text>
</comment>
<protein>
    <submittedName>
        <fullName evidence="2">DUF397 domain-containing protein</fullName>
    </submittedName>
</protein>
<reference evidence="2 3" key="1">
    <citation type="submission" date="2024-06" db="EMBL/GenBank/DDBJ databases">
        <title>The Natural Products Discovery Center: Release of the First 8490 Sequenced Strains for Exploring Actinobacteria Biosynthetic Diversity.</title>
        <authorList>
            <person name="Kalkreuter E."/>
            <person name="Kautsar S.A."/>
            <person name="Yang D."/>
            <person name="Bader C.D."/>
            <person name="Teijaro C.N."/>
            <person name="Fluegel L."/>
            <person name="Davis C.M."/>
            <person name="Simpson J.R."/>
            <person name="Lauterbach L."/>
            <person name="Steele A.D."/>
            <person name="Gui C."/>
            <person name="Meng S."/>
            <person name="Li G."/>
            <person name="Viehrig K."/>
            <person name="Ye F."/>
            <person name="Su P."/>
            <person name="Kiefer A.F."/>
            <person name="Nichols A."/>
            <person name="Cepeda A.J."/>
            <person name="Yan W."/>
            <person name="Fan B."/>
            <person name="Jiang Y."/>
            <person name="Adhikari A."/>
            <person name="Zheng C.-J."/>
            <person name="Schuster L."/>
            <person name="Cowan T.M."/>
            <person name="Smanski M.J."/>
            <person name="Chevrette M.G."/>
            <person name="De Carvalho L.P.S."/>
            <person name="Shen B."/>
        </authorList>
    </citation>
    <scope>NUCLEOTIDE SEQUENCE [LARGE SCALE GENOMIC DNA]</scope>
    <source>
        <strain evidence="2 3">NPDC048946</strain>
    </source>
</reference>
<accession>A0ABV3DMT6</accession>
<dbReference type="Pfam" id="PF04149">
    <property type="entry name" value="DUF397"/>
    <property type="match status" value="1"/>
</dbReference>